<sequence>MSGTGRDHREGVAERRQLASRPRSGLIVGDPGPDQEAIHQERWDVSYGPRSTDNDHAGANLIANADLAEICSPQRPVLVSIQRRGKIELVRTACARWGVGNRAIARTGVLGPRTEEEIGTRDEKRGHCRTASTAKGAGAKAWVRTLASRGPGRGPVLVMHHSRRSP</sequence>
<name>A0A4P8DK96_RHIRH</name>
<gene>
    <name evidence="2" type="ORF">pTiC6.5_64</name>
</gene>
<organism evidence="2">
    <name type="scientific">Rhizobium rhizogenes</name>
    <name type="common">Agrobacterium rhizogenes</name>
    <dbReference type="NCBI Taxonomy" id="359"/>
    <lineage>
        <taxon>Bacteria</taxon>
        <taxon>Pseudomonadati</taxon>
        <taxon>Pseudomonadota</taxon>
        <taxon>Alphaproteobacteria</taxon>
        <taxon>Hyphomicrobiales</taxon>
        <taxon>Rhizobiaceae</taxon>
        <taxon>Rhizobium/Agrobacterium group</taxon>
        <taxon>Rhizobium</taxon>
    </lineage>
</organism>
<dbReference type="AlphaFoldDB" id="A0A4P8DK96"/>
<evidence type="ECO:0000256" key="1">
    <source>
        <dbReference type="SAM" id="MobiDB-lite"/>
    </source>
</evidence>
<reference evidence="2" key="1">
    <citation type="journal article" date="2019" name="Genome Biol. Evol.">
        <title>Evolutionary Relatedness and Classification of Tumour-Inducing and Opine-Catabolic Plasmids in Three Rhizobium rhizogenes Strains Isolated from the Same Crown Gall Tumour.</title>
        <authorList>
            <person name="Kuzmanovic N."/>
            <person name="Pulawska J."/>
        </authorList>
    </citation>
    <scope>NUCLEOTIDE SEQUENCE</scope>
    <source>
        <strain evidence="2">C6.5</strain>
        <plasmid evidence="2">pTiC6.5</plasmid>
    </source>
</reference>
<proteinExistence type="predicted"/>
<feature type="region of interest" description="Disordered" evidence="1">
    <location>
        <begin position="1"/>
        <end position="39"/>
    </location>
</feature>
<dbReference type="EMBL" id="MK318986">
    <property type="protein sequence ID" value="QCL10909.1"/>
    <property type="molecule type" value="Genomic_DNA"/>
</dbReference>
<accession>A0A4P8DK96</accession>
<feature type="compositionally biased region" description="Basic and acidic residues" evidence="1">
    <location>
        <begin position="1"/>
        <end position="17"/>
    </location>
</feature>
<protein>
    <submittedName>
        <fullName evidence="2">Putative tiorf39 protein</fullName>
    </submittedName>
</protein>
<keyword evidence="2" id="KW-0614">Plasmid</keyword>
<evidence type="ECO:0000313" key="2">
    <source>
        <dbReference type="EMBL" id="QCL10909.1"/>
    </source>
</evidence>
<geneLocation type="plasmid" evidence="2">
    <name>pTiC6.5</name>
</geneLocation>